<dbReference type="AlphaFoldDB" id="A0AAV5UCG8"/>
<organism evidence="2 3">
    <name type="scientific">Pristionchus entomophagus</name>
    <dbReference type="NCBI Taxonomy" id="358040"/>
    <lineage>
        <taxon>Eukaryota</taxon>
        <taxon>Metazoa</taxon>
        <taxon>Ecdysozoa</taxon>
        <taxon>Nematoda</taxon>
        <taxon>Chromadorea</taxon>
        <taxon>Rhabditida</taxon>
        <taxon>Rhabditina</taxon>
        <taxon>Diplogasteromorpha</taxon>
        <taxon>Diplogasteroidea</taxon>
        <taxon>Neodiplogasteridae</taxon>
        <taxon>Pristionchus</taxon>
    </lineage>
</organism>
<dbReference type="EMBL" id="BTSX01000006">
    <property type="protein sequence ID" value="GMT03855.1"/>
    <property type="molecule type" value="Genomic_DNA"/>
</dbReference>
<comment type="caution">
    <text evidence="2">The sequence shown here is derived from an EMBL/GenBank/DDBJ whole genome shotgun (WGS) entry which is preliminary data.</text>
</comment>
<keyword evidence="3" id="KW-1185">Reference proteome</keyword>
<sequence length="205" mass="24078">MPLFREGGPFDKLYNRPIRSFGYLKLILLVVFICNFVLGVQLHHMRTPTLEFLQIVYISCIFMAFFSFRRLDHRYCIPAVFLAIPNFLFPISMFMYMMTAENYCYVRETLWPSDENSTVVVTDVECIGGFPYASGFHDRLNVILMFGVGKLCEFLLLFHVQKSVERERISLEMMSFMAEKDKKVPPIDDIDDEMVVYKREKNIVV</sequence>
<keyword evidence="1" id="KW-0472">Membrane</keyword>
<reference evidence="2" key="1">
    <citation type="submission" date="2023-10" db="EMBL/GenBank/DDBJ databases">
        <title>Genome assembly of Pristionchus species.</title>
        <authorList>
            <person name="Yoshida K."/>
            <person name="Sommer R.J."/>
        </authorList>
    </citation>
    <scope>NUCLEOTIDE SEQUENCE</scope>
    <source>
        <strain evidence="2">RS0144</strain>
    </source>
</reference>
<protein>
    <recommendedName>
        <fullName evidence="4">G protein-coupled receptor</fullName>
    </recommendedName>
</protein>
<evidence type="ECO:0008006" key="4">
    <source>
        <dbReference type="Google" id="ProtNLM"/>
    </source>
</evidence>
<name>A0AAV5UCG8_9BILA</name>
<gene>
    <name evidence="2" type="ORF">PENTCL1PPCAC_26029</name>
</gene>
<evidence type="ECO:0000313" key="3">
    <source>
        <dbReference type="Proteomes" id="UP001432027"/>
    </source>
</evidence>
<feature type="transmembrane region" description="Helical" evidence="1">
    <location>
        <begin position="52"/>
        <end position="68"/>
    </location>
</feature>
<keyword evidence="1" id="KW-0812">Transmembrane</keyword>
<keyword evidence="1" id="KW-1133">Transmembrane helix</keyword>
<feature type="transmembrane region" description="Helical" evidence="1">
    <location>
        <begin position="140"/>
        <end position="160"/>
    </location>
</feature>
<dbReference type="Proteomes" id="UP001432027">
    <property type="component" value="Unassembled WGS sequence"/>
</dbReference>
<feature type="transmembrane region" description="Helical" evidence="1">
    <location>
        <begin position="75"/>
        <end position="98"/>
    </location>
</feature>
<accession>A0AAV5UCG8</accession>
<evidence type="ECO:0000313" key="2">
    <source>
        <dbReference type="EMBL" id="GMT03855.1"/>
    </source>
</evidence>
<proteinExistence type="predicted"/>
<feature type="transmembrane region" description="Helical" evidence="1">
    <location>
        <begin position="21"/>
        <end position="40"/>
    </location>
</feature>
<evidence type="ECO:0000256" key="1">
    <source>
        <dbReference type="SAM" id="Phobius"/>
    </source>
</evidence>